<proteinExistence type="inferred from homology"/>
<feature type="coiled-coil region" evidence="8">
    <location>
        <begin position="18"/>
        <end position="52"/>
    </location>
</feature>
<evidence type="ECO:0000313" key="10">
    <source>
        <dbReference type="Ensembl" id="ENSECRP00000003731.1"/>
    </source>
</evidence>
<dbReference type="GO" id="GO:0004518">
    <property type="term" value="F:nuclease activity"/>
    <property type="evidence" value="ECO:0007669"/>
    <property type="project" value="UniProtKB-KW"/>
</dbReference>
<evidence type="ECO:0000256" key="2">
    <source>
        <dbReference type="ARBA" id="ARBA00004123"/>
    </source>
</evidence>
<dbReference type="InterPro" id="IPR045249">
    <property type="entry name" value="HARBI1-like"/>
</dbReference>
<name>A0A8C4RM29_ERPCA</name>
<evidence type="ECO:0000256" key="3">
    <source>
        <dbReference type="ARBA" id="ARBA00006958"/>
    </source>
</evidence>
<comment type="similarity">
    <text evidence="3">Belongs to the HARBI1 family.</text>
</comment>
<dbReference type="GeneTree" id="ENSGT00940000163250"/>
<organism evidence="10 11">
    <name type="scientific">Erpetoichthys calabaricus</name>
    <name type="common">Rope fish</name>
    <name type="synonym">Calamoichthys calabaricus</name>
    <dbReference type="NCBI Taxonomy" id="27687"/>
    <lineage>
        <taxon>Eukaryota</taxon>
        <taxon>Metazoa</taxon>
        <taxon>Chordata</taxon>
        <taxon>Craniata</taxon>
        <taxon>Vertebrata</taxon>
        <taxon>Euteleostomi</taxon>
        <taxon>Actinopterygii</taxon>
        <taxon>Polypteriformes</taxon>
        <taxon>Polypteridae</taxon>
        <taxon>Erpetoichthys</taxon>
    </lineage>
</organism>
<evidence type="ECO:0000256" key="1">
    <source>
        <dbReference type="ARBA" id="ARBA00001968"/>
    </source>
</evidence>
<dbReference type="AlphaFoldDB" id="A0A8C4RM29"/>
<dbReference type="InterPro" id="IPR027806">
    <property type="entry name" value="HARBI1_dom"/>
</dbReference>
<gene>
    <name evidence="10" type="primary">LOC114664298</name>
</gene>
<dbReference type="GO" id="GO:0016787">
    <property type="term" value="F:hydrolase activity"/>
    <property type="evidence" value="ECO:0007669"/>
    <property type="project" value="UniProtKB-KW"/>
</dbReference>
<keyword evidence="11" id="KW-1185">Reference proteome</keyword>
<dbReference type="PANTHER" id="PTHR22930">
    <property type="match status" value="1"/>
</dbReference>
<keyword evidence="5" id="KW-0479">Metal-binding</keyword>
<evidence type="ECO:0000256" key="4">
    <source>
        <dbReference type="ARBA" id="ARBA00022722"/>
    </source>
</evidence>
<dbReference type="Ensembl" id="ENSECRT00000003792.1">
    <property type="protein sequence ID" value="ENSECRP00000003731.1"/>
    <property type="gene ID" value="ENSECRG00000002569.1"/>
</dbReference>
<evidence type="ECO:0000256" key="8">
    <source>
        <dbReference type="SAM" id="Coils"/>
    </source>
</evidence>
<evidence type="ECO:0000256" key="6">
    <source>
        <dbReference type="ARBA" id="ARBA00022801"/>
    </source>
</evidence>
<comment type="subcellular location">
    <subcellularLocation>
        <location evidence="2">Nucleus</location>
    </subcellularLocation>
</comment>
<reference evidence="10" key="1">
    <citation type="submission" date="2021-06" db="EMBL/GenBank/DDBJ databases">
        <authorList>
            <consortium name="Wellcome Sanger Institute Data Sharing"/>
        </authorList>
    </citation>
    <scope>NUCLEOTIDE SEQUENCE [LARGE SCALE GENOMIC DNA]</scope>
</reference>
<evidence type="ECO:0000256" key="5">
    <source>
        <dbReference type="ARBA" id="ARBA00022723"/>
    </source>
</evidence>
<dbReference type="GO" id="GO:0046872">
    <property type="term" value="F:metal ion binding"/>
    <property type="evidence" value="ECO:0007669"/>
    <property type="project" value="UniProtKB-KW"/>
</dbReference>
<evidence type="ECO:0000256" key="7">
    <source>
        <dbReference type="ARBA" id="ARBA00023242"/>
    </source>
</evidence>
<keyword evidence="7" id="KW-0539">Nucleus</keyword>
<dbReference type="PANTHER" id="PTHR22930:SF236">
    <property type="entry name" value="PROTEIN ALP1-LIKE-RELATED"/>
    <property type="match status" value="1"/>
</dbReference>
<dbReference type="GO" id="GO:0005634">
    <property type="term" value="C:nucleus"/>
    <property type="evidence" value="ECO:0007669"/>
    <property type="project" value="UniProtKB-SubCell"/>
</dbReference>
<feature type="domain" description="DDE Tnp4" evidence="9">
    <location>
        <begin position="223"/>
        <end position="383"/>
    </location>
</feature>
<dbReference type="Pfam" id="PF13359">
    <property type="entry name" value="DDE_Tnp_4"/>
    <property type="match status" value="1"/>
</dbReference>
<accession>A0A8C4RM29</accession>
<reference evidence="10" key="3">
    <citation type="submission" date="2025-09" db="UniProtKB">
        <authorList>
            <consortium name="Ensembl"/>
        </authorList>
    </citation>
    <scope>IDENTIFICATION</scope>
</reference>
<keyword evidence="6" id="KW-0378">Hydrolase</keyword>
<evidence type="ECO:0000313" key="11">
    <source>
        <dbReference type="Proteomes" id="UP000694620"/>
    </source>
</evidence>
<keyword evidence="8" id="KW-0175">Coiled coil</keyword>
<evidence type="ECO:0000259" key="9">
    <source>
        <dbReference type="Pfam" id="PF13359"/>
    </source>
</evidence>
<reference evidence="10" key="2">
    <citation type="submission" date="2025-08" db="UniProtKB">
        <authorList>
            <consortium name="Ensembl"/>
        </authorList>
    </citation>
    <scope>IDENTIFICATION</scope>
</reference>
<protein>
    <submittedName>
        <fullName evidence="10">Putative nuclease HARBI1</fullName>
    </submittedName>
</protein>
<dbReference type="Proteomes" id="UP000694620">
    <property type="component" value="Chromosome 1"/>
</dbReference>
<keyword evidence="4" id="KW-0540">Nuclease</keyword>
<comment type="cofactor">
    <cofactor evidence="1">
        <name>a divalent metal cation</name>
        <dbReference type="ChEBI" id="CHEBI:60240"/>
    </cofactor>
</comment>
<sequence length="440" mass="51532">MEEVTVILILIFTTFQMLWLRRRQIEESERNLRELKRRRERLRKRLEFTMESADASLFDELLRRRNQTLRQVIASFRRRRPPVTWIRSRSSEWWDNTVSGFTDGQWIKHFRVSSGTFQYVCHKLQSVMERRDTKFRLCVPLRKRVAIGLWKLATNSKYRNVARLFGVGITTAWRCVSEFCTAVTEVFLPRLMQIPDPEKLAEISDYFERRWSVPNCVGVVHVSHIPIVAPQEYQCDYLNQQDWHSVILQAVVDGRGLFWHVCVGIPGSVHDAKVLKQSDLWQLGNNAFFQPNETRNIGGQEVGYYLIGDAAYPLQKWLMKPYFDTGTLTGAQRTYNSIICTARSVIDNAFDRLQGRWQCLVKRSDCNVNLVKSMVLTCCILHNLCESRGEVFREEWRWPAAPQQPTVPVYQERVTEGTEVREALLHYFASLQQLTINNCT</sequence>